<dbReference type="Proteomes" id="UP000887578">
    <property type="component" value="Unplaced"/>
</dbReference>
<dbReference type="WBParaSite" id="PDA_v2.g15738.t1">
    <property type="protein sequence ID" value="PDA_v2.g15738.t1"/>
    <property type="gene ID" value="PDA_v2.g15738"/>
</dbReference>
<sequence>MKKNGNESNSSSRISTGGSKIIFAGSCLRPPTTTANKKASTLYISEKEAMTWTPYPKYDGFTICEETRQRLLESIKGSSILSTISPPGCPDLVPRSFASVEDVKCVRLSQRNVPMEMVQTEMSLEDYLKDVKIDYSKVFKQRNRPRKNRSIWCNKVWTFDKVGKNLEYFEVINNKVNAMVKRLVLCIIGFITILHDFSRSTQIAPVVARQTLPRSSFLTSASVHRRAGLQLSVRRNTVDSNELVATEKERDGRLDSMQRNVAKPSARKTLLRKTASKTRKRHVPTVAVPQDKEANRKAPPKKKRNVSFSLNVPSKGNASRKTVPTKISRQTASTAKSRPIVLNTASSAATTKNTRTNASNISSAVSSARPAASRLSSTGSRITRATPISLPFSTYSPQASNTRSRINVLNTPSSSLVTTMNSRTNASAIVRRPLAALKLGSTASKTTSRAIASTIHPKPALSNNRSTSQATKRCINPAPVSPSRQHSPPASNTRFRQAVVQQLIQASSPPCANINERSKRQRKPKKPFEL</sequence>
<keyword evidence="2" id="KW-1185">Reference proteome</keyword>
<accession>A0A914PC56</accession>
<evidence type="ECO:0000256" key="1">
    <source>
        <dbReference type="SAM" id="MobiDB-lite"/>
    </source>
</evidence>
<feature type="compositionally biased region" description="Polar residues" evidence="1">
    <location>
        <begin position="482"/>
        <end position="510"/>
    </location>
</feature>
<feature type="compositionally biased region" description="Basic residues" evidence="1">
    <location>
        <begin position="273"/>
        <end position="283"/>
    </location>
</feature>
<proteinExistence type="predicted"/>
<feature type="region of interest" description="Disordered" evidence="1">
    <location>
        <begin position="441"/>
        <end position="530"/>
    </location>
</feature>
<feature type="compositionally biased region" description="Polar residues" evidence="1">
    <location>
        <begin position="461"/>
        <end position="471"/>
    </location>
</feature>
<name>A0A914PC56_9BILA</name>
<feature type="region of interest" description="Disordered" evidence="1">
    <location>
        <begin position="273"/>
        <end position="336"/>
    </location>
</feature>
<organism evidence="2 3">
    <name type="scientific">Panagrolaimus davidi</name>
    <dbReference type="NCBI Taxonomy" id="227884"/>
    <lineage>
        <taxon>Eukaryota</taxon>
        <taxon>Metazoa</taxon>
        <taxon>Ecdysozoa</taxon>
        <taxon>Nematoda</taxon>
        <taxon>Chromadorea</taxon>
        <taxon>Rhabditida</taxon>
        <taxon>Tylenchina</taxon>
        <taxon>Panagrolaimomorpha</taxon>
        <taxon>Panagrolaimoidea</taxon>
        <taxon>Panagrolaimidae</taxon>
        <taxon>Panagrolaimus</taxon>
    </lineage>
</organism>
<dbReference type="AlphaFoldDB" id="A0A914PC56"/>
<evidence type="ECO:0000313" key="3">
    <source>
        <dbReference type="WBParaSite" id="PDA_v2.g15738.t1"/>
    </source>
</evidence>
<evidence type="ECO:0000313" key="2">
    <source>
        <dbReference type="Proteomes" id="UP000887578"/>
    </source>
</evidence>
<feature type="compositionally biased region" description="Polar residues" evidence="1">
    <location>
        <begin position="441"/>
        <end position="451"/>
    </location>
</feature>
<feature type="region of interest" description="Disordered" evidence="1">
    <location>
        <begin position="249"/>
        <end position="268"/>
    </location>
</feature>
<protein>
    <submittedName>
        <fullName evidence="3">Uncharacterized protein</fullName>
    </submittedName>
</protein>
<feature type="compositionally biased region" description="Basic residues" evidence="1">
    <location>
        <begin position="519"/>
        <end position="530"/>
    </location>
</feature>
<feature type="compositionally biased region" description="Polar residues" evidence="1">
    <location>
        <begin position="306"/>
        <end position="336"/>
    </location>
</feature>
<reference evidence="3" key="1">
    <citation type="submission" date="2022-11" db="UniProtKB">
        <authorList>
            <consortium name="WormBaseParasite"/>
        </authorList>
    </citation>
    <scope>IDENTIFICATION</scope>
</reference>